<keyword evidence="3" id="KW-0653">Protein transport</keyword>
<evidence type="ECO:0000256" key="1">
    <source>
        <dbReference type="ARBA" id="ARBA00006756"/>
    </source>
</evidence>
<evidence type="ECO:0000256" key="3">
    <source>
        <dbReference type="RuleBase" id="RU365026"/>
    </source>
</evidence>
<evidence type="ECO:0000259" key="4">
    <source>
        <dbReference type="Pfam" id="PF03081"/>
    </source>
</evidence>
<keyword evidence="6" id="KW-1185">Reference proteome</keyword>
<dbReference type="GO" id="GO:0000145">
    <property type="term" value="C:exocyst"/>
    <property type="evidence" value="ECO:0007669"/>
    <property type="project" value="InterPro"/>
</dbReference>
<dbReference type="Gene3D" id="1.20.1280.170">
    <property type="entry name" value="Exocyst complex component Exo70"/>
    <property type="match status" value="1"/>
</dbReference>
<dbReference type="InterPro" id="IPR004140">
    <property type="entry name" value="Exo70"/>
</dbReference>
<gene>
    <name evidence="5" type="ORF">HanXRQr2_Chr17g0813941</name>
</gene>
<organism evidence="5 6">
    <name type="scientific">Helianthus annuus</name>
    <name type="common">Common sunflower</name>
    <dbReference type="NCBI Taxonomy" id="4232"/>
    <lineage>
        <taxon>Eukaryota</taxon>
        <taxon>Viridiplantae</taxon>
        <taxon>Streptophyta</taxon>
        <taxon>Embryophyta</taxon>
        <taxon>Tracheophyta</taxon>
        <taxon>Spermatophyta</taxon>
        <taxon>Magnoliopsida</taxon>
        <taxon>eudicotyledons</taxon>
        <taxon>Gunneridae</taxon>
        <taxon>Pentapetalae</taxon>
        <taxon>asterids</taxon>
        <taxon>campanulids</taxon>
        <taxon>Asterales</taxon>
        <taxon>Asteraceae</taxon>
        <taxon>Asteroideae</taxon>
        <taxon>Heliantheae alliance</taxon>
        <taxon>Heliantheae</taxon>
        <taxon>Helianthus</taxon>
    </lineage>
</organism>
<comment type="similarity">
    <text evidence="1 3">Belongs to the EXO70 family.</text>
</comment>
<keyword evidence="2 3" id="KW-0813">Transport</keyword>
<evidence type="ECO:0000313" key="5">
    <source>
        <dbReference type="EMBL" id="KAF5756377.1"/>
    </source>
</evidence>
<feature type="domain" description="Exocyst complex subunit Exo70 C-terminal" evidence="4">
    <location>
        <begin position="52"/>
        <end position="103"/>
    </location>
</feature>
<dbReference type="InterPro" id="IPR016159">
    <property type="entry name" value="Cullin_repeat-like_dom_sf"/>
</dbReference>
<dbReference type="EMBL" id="MNCJ02000332">
    <property type="protein sequence ID" value="KAF5756377.1"/>
    <property type="molecule type" value="Genomic_DNA"/>
</dbReference>
<evidence type="ECO:0000256" key="2">
    <source>
        <dbReference type="ARBA" id="ARBA00022448"/>
    </source>
</evidence>
<dbReference type="PANTHER" id="PTHR12542">
    <property type="entry name" value="EXOCYST COMPLEX PROTEIN EXO70"/>
    <property type="match status" value="1"/>
</dbReference>
<dbReference type="GO" id="GO:0005546">
    <property type="term" value="F:phosphatidylinositol-4,5-bisphosphate binding"/>
    <property type="evidence" value="ECO:0007669"/>
    <property type="project" value="InterPro"/>
</dbReference>
<accession>A0A9K3DLM0</accession>
<dbReference type="Gramene" id="mRNA:HanXRQr2_Chr17g0813941">
    <property type="protein sequence ID" value="CDS:HanXRQr2_Chr17g0813941.1"/>
    <property type="gene ID" value="HanXRQr2_Chr17g0813941"/>
</dbReference>
<reference evidence="5" key="1">
    <citation type="journal article" date="2017" name="Nature">
        <title>The sunflower genome provides insights into oil metabolism, flowering and Asterid evolution.</title>
        <authorList>
            <person name="Badouin H."/>
            <person name="Gouzy J."/>
            <person name="Grassa C.J."/>
            <person name="Murat F."/>
            <person name="Staton S.E."/>
            <person name="Cottret L."/>
            <person name="Lelandais-Briere C."/>
            <person name="Owens G.L."/>
            <person name="Carrere S."/>
            <person name="Mayjonade B."/>
            <person name="Legrand L."/>
            <person name="Gill N."/>
            <person name="Kane N.C."/>
            <person name="Bowers J.E."/>
            <person name="Hubner S."/>
            <person name="Bellec A."/>
            <person name="Berard A."/>
            <person name="Berges H."/>
            <person name="Blanchet N."/>
            <person name="Boniface M.C."/>
            <person name="Brunel D."/>
            <person name="Catrice O."/>
            <person name="Chaidir N."/>
            <person name="Claudel C."/>
            <person name="Donnadieu C."/>
            <person name="Faraut T."/>
            <person name="Fievet G."/>
            <person name="Helmstetter N."/>
            <person name="King M."/>
            <person name="Knapp S.J."/>
            <person name="Lai Z."/>
            <person name="Le Paslier M.C."/>
            <person name="Lippi Y."/>
            <person name="Lorenzon L."/>
            <person name="Mandel J.R."/>
            <person name="Marage G."/>
            <person name="Marchand G."/>
            <person name="Marquand E."/>
            <person name="Bret-Mestries E."/>
            <person name="Morien E."/>
            <person name="Nambeesan S."/>
            <person name="Nguyen T."/>
            <person name="Pegot-Espagnet P."/>
            <person name="Pouilly N."/>
            <person name="Raftis F."/>
            <person name="Sallet E."/>
            <person name="Schiex T."/>
            <person name="Thomas J."/>
            <person name="Vandecasteele C."/>
            <person name="Vares D."/>
            <person name="Vear F."/>
            <person name="Vautrin S."/>
            <person name="Crespi M."/>
            <person name="Mangin B."/>
            <person name="Burke J.M."/>
            <person name="Salse J."/>
            <person name="Munos S."/>
            <person name="Vincourt P."/>
            <person name="Rieseberg L.H."/>
            <person name="Langlade N.B."/>
        </authorList>
    </citation>
    <scope>NUCLEOTIDE SEQUENCE</scope>
    <source>
        <tissue evidence="5">Leaves</tissue>
    </source>
</reference>
<proteinExistence type="inferred from homology"/>
<reference evidence="5" key="2">
    <citation type="submission" date="2020-06" db="EMBL/GenBank/DDBJ databases">
        <title>Helianthus annuus Genome sequencing and assembly Release 2.</title>
        <authorList>
            <person name="Gouzy J."/>
            <person name="Langlade N."/>
            <person name="Munos S."/>
        </authorList>
    </citation>
    <scope>NUCLEOTIDE SEQUENCE</scope>
    <source>
        <tissue evidence="5">Leaves</tissue>
    </source>
</reference>
<evidence type="ECO:0000313" key="6">
    <source>
        <dbReference type="Proteomes" id="UP000215914"/>
    </source>
</evidence>
<dbReference type="GO" id="GO:0006887">
    <property type="term" value="P:exocytosis"/>
    <property type="evidence" value="ECO:0007669"/>
    <property type="project" value="UniProtKB-KW"/>
</dbReference>
<sequence>MIQSGYEKGCCQVYSIVQRDVLDECYSILGVEKLSIEEVQNIEWKILDEKMKKWIPAVKVVVKVLLFREKRLCEQVFSESELIKEISFVETAEGCVMRLLNFG</sequence>
<dbReference type="InterPro" id="IPR046364">
    <property type="entry name" value="Exo70_C"/>
</dbReference>
<keyword evidence="3" id="KW-0268">Exocytosis</keyword>
<dbReference type="SUPFAM" id="SSF74788">
    <property type="entry name" value="Cullin repeat-like"/>
    <property type="match status" value="1"/>
</dbReference>
<dbReference type="Proteomes" id="UP000215914">
    <property type="component" value="Unassembled WGS sequence"/>
</dbReference>
<comment type="function">
    <text evidence="3">Component of the exocyst complex.</text>
</comment>
<name>A0A9K3DLM0_HELAN</name>
<dbReference type="PANTHER" id="PTHR12542:SF146">
    <property type="entry name" value="EXOCYST SUBUNIT EXO70 FAMILY PROTEIN"/>
    <property type="match status" value="1"/>
</dbReference>
<dbReference type="Pfam" id="PF03081">
    <property type="entry name" value="Exo70_C"/>
    <property type="match status" value="1"/>
</dbReference>
<comment type="caution">
    <text evidence="5">The sequence shown here is derived from an EMBL/GenBank/DDBJ whole genome shotgun (WGS) entry which is preliminary data.</text>
</comment>
<dbReference type="GO" id="GO:0015031">
    <property type="term" value="P:protein transport"/>
    <property type="evidence" value="ECO:0007669"/>
    <property type="project" value="UniProtKB-KW"/>
</dbReference>
<protein>
    <recommendedName>
        <fullName evidence="3">Exocyst subunit Exo70 family protein</fullName>
    </recommendedName>
</protein>
<dbReference type="AlphaFoldDB" id="A0A9K3DLM0"/>